<dbReference type="InterPro" id="IPR001131">
    <property type="entry name" value="Peptidase_M24B_aminopep-P_CS"/>
</dbReference>
<dbReference type="Pfam" id="PF00557">
    <property type="entry name" value="Peptidase_M24"/>
    <property type="match status" value="1"/>
</dbReference>
<keyword evidence="2" id="KW-0479">Metal-binding</keyword>
<accession>A0A1L8CTZ5</accession>
<dbReference type="GO" id="GO:0004177">
    <property type="term" value="F:aminopeptidase activity"/>
    <property type="evidence" value="ECO:0007669"/>
    <property type="project" value="UniProtKB-ARBA"/>
</dbReference>
<dbReference type="FunFam" id="3.90.230.10:FF:000014">
    <property type="entry name" value="Aminopeptidase P family protein"/>
    <property type="match status" value="1"/>
</dbReference>
<dbReference type="AlphaFoldDB" id="A0A1L8CTZ5"/>
<comment type="similarity">
    <text evidence="1">Belongs to the peptidase M24B family.</text>
</comment>
<feature type="domain" description="Creatinase N-terminal" evidence="5">
    <location>
        <begin position="3"/>
        <end position="128"/>
    </location>
</feature>
<dbReference type="InterPro" id="IPR000587">
    <property type="entry name" value="Creatinase_N"/>
</dbReference>
<evidence type="ECO:0000259" key="5">
    <source>
        <dbReference type="Pfam" id="PF01321"/>
    </source>
</evidence>
<dbReference type="OrthoDB" id="9806388at2"/>
<dbReference type="CDD" id="cd01092">
    <property type="entry name" value="APP-like"/>
    <property type="match status" value="1"/>
</dbReference>
<dbReference type="EMBL" id="BDJK01000011">
    <property type="protein sequence ID" value="GAV22383.1"/>
    <property type="molecule type" value="Genomic_DNA"/>
</dbReference>
<dbReference type="SUPFAM" id="SSF55920">
    <property type="entry name" value="Creatinase/aminopeptidase"/>
    <property type="match status" value="1"/>
</dbReference>
<dbReference type="STRING" id="870242.cpu_08930"/>
<dbReference type="GO" id="GO:0046872">
    <property type="term" value="F:metal ion binding"/>
    <property type="evidence" value="ECO:0007669"/>
    <property type="project" value="UniProtKB-KW"/>
</dbReference>
<dbReference type="GO" id="GO:0008235">
    <property type="term" value="F:metalloexopeptidase activity"/>
    <property type="evidence" value="ECO:0007669"/>
    <property type="project" value="UniProtKB-ARBA"/>
</dbReference>
<comment type="caution">
    <text evidence="6">The sequence shown here is derived from an EMBL/GenBank/DDBJ whole genome shotgun (WGS) entry which is preliminary data.</text>
</comment>
<evidence type="ECO:0000256" key="3">
    <source>
        <dbReference type="ARBA" id="ARBA00022801"/>
    </source>
</evidence>
<keyword evidence="7" id="KW-1185">Reference proteome</keyword>
<dbReference type="InterPro" id="IPR001714">
    <property type="entry name" value="Pept_M24_MAP"/>
</dbReference>
<evidence type="ECO:0000256" key="2">
    <source>
        <dbReference type="ARBA" id="ARBA00022723"/>
    </source>
</evidence>
<evidence type="ECO:0000256" key="1">
    <source>
        <dbReference type="ARBA" id="ARBA00008766"/>
    </source>
</evidence>
<dbReference type="InterPro" id="IPR050659">
    <property type="entry name" value="Peptidase_M24B"/>
</dbReference>
<dbReference type="PANTHER" id="PTHR46112">
    <property type="entry name" value="AMINOPEPTIDASE"/>
    <property type="match status" value="1"/>
</dbReference>
<dbReference type="SUPFAM" id="SSF53092">
    <property type="entry name" value="Creatinase/prolidase N-terminal domain"/>
    <property type="match status" value="1"/>
</dbReference>
<dbReference type="InterPro" id="IPR000994">
    <property type="entry name" value="Pept_M24"/>
</dbReference>
<dbReference type="InterPro" id="IPR029149">
    <property type="entry name" value="Creatin/AminoP/Spt16_N"/>
</dbReference>
<organism evidence="6 7">
    <name type="scientific">Carboxydothermus pertinax</name>
    <dbReference type="NCBI Taxonomy" id="870242"/>
    <lineage>
        <taxon>Bacteria</taxon>
        <taxon>Bacillati</taxon>
        <taxon>Bacillota</taxon>
        <taxon>Clostridia</taxon>
        <taxon>Thermoanaerobacterales</taxon>
        <taxon>Thermoanaerobacteraceae</taxon>
        <taxon>Carboxydothermus</taxon>
    </lineage>
</organism>
<evidence type="ECO:0000259" key="4">
    <source>
        <dbReference type="Pfam" id="PF00557"/>
    </source>
</evidence>
<protein>
    <submittedName>
        <fullName evidence="6">Xaa-Pro dipeptidase</fullName>
    </submittedName>
</protein>
<dbReference type="PANTHER" id="PTHR46112:SF3">
    <property type="entry name" value="AMINOPEPTIDASE YPDF"/>
    <property type="match status" value="1"/>
</dbReference>
<name>A0A1L8CTZ5_9THEO</name>
<feature type="domain" description="Peptidase M24" evidence="4">
    <location>
        <begin position="135"/>
        <end position="338"/>
    </location>
</feature>
<gene>
    <name evidence="6" type="ORF">cpu_08930</name>
</gene>
<keyword evidence="3" id="KW-0378">Hydrolase</keyword>
<reference evidence="7" key="1">
    <citation type="submission" date="2016-12" db="EMBL/GenBank/DDBJ databases">
        <title>Draft Genome Sequences od Carboxydothermus pertinax and islandicus, Hydrogenogenic Carboxydotrophic Bacteria.</title>
        <authorList>
            <person name="Fukuyama Y."/>
            <person name="Ohmae K."/>
            <person name="Yoneda Y."/>
            <person name="Yoshida T."/>
            <person name="Sako Y."/>
        </authorList>
    </citation>
    <scope>NUCLEOTIDE SEQUENCE [LARGE SCALE GENOMIC DNA]</scope>
    <source>
        <strain evidence="7">Ug1</strain>
    </source>
</reference>
<dbReference type="Gene3D" id="3.90.230.10">
    <property type="entry name" value="Creatinase/methionine aminopeptidase superfamily"/>
    <property type="match status" value="1"/>
</dbReference>
<dbReference type="PRINTS" id="PR00599">
    <property type="entry name" value="MAPEPTIDASE"/>
</dbReference>
<evidence type="ECO:0000313" key="6">
    <source>
        <dbReference type="EMBL" id="GAV22383.1"/>
    </source>
</evidence>
<sequence>MKRIEKLKKRLLQENVASYLITKRENVRYLSGFTGSSGAVLITPEKNYFITDFRYVEQAQKQCPGFIIEKHEDTIFTHAALLVKNHGINTLHFEGDALTFREYRELSEKADGIELQNLSEVVDELREVKDKDEVELIKKACSIADDAFSHLLKRITSGMTEKELAWELEKYMREAGAEDLAFDTIVASGERGALPHGVATSKKITPGEMITLDFGAKFQGYHSDITRTIALGEPPAKMLEIYEIVLEAQEAALNALKPGAFAVDVDRVARDIIAKAGYAEYFGHGLGHGVGLNIHEGPRLSPKGKAVLQPGMVVTVEPGIYLPGIGGVRIEDTVLVTENGFEVLTHSPKSLIVL</sequence>
<dbReference type="RefSeq" id="WP_075858864.1">
    <property type="nucleotide sequence ID" value="NZ_BDJK01000011.1"/>
</dbReference>
<evidence type="ECO:0000313" key="7">
    <source>
        <dbReference type="Proteomes" id="UP000187485"/>
    </source>
</evidence>
<dbReference type="PROSITE" id="PS00491">
    <property type="entry name" value="PROLINE_PEPTIDASE"/>
    <property type="match status" value="1"/>
</dbReference>
<proteinExistence type="inferred from homology"/>
<dbReference type="Pfam" id="PF01321">
    <property type="entry name" value="Creatinase_N"/>
    <property type="match status" value="1"/>
</dbReference>
<dbReference type="InterPro" id="IPR036005">
    <property type="entry name" value="Creatinase/aminopeptidase-like"/>
</dbReference>
<dbReference type="Proteomes" id="UP000187485">
    <property type="component" value="Unassembled WGS sequence"/>
</dbReference>
<dbReference type="Gene3D" id="3.40.350.10">
    <property type="entry name" value="Creatinase/prolidase N-terminal domain"/>
    <property type="match status" value="1"/>
</dbReference>